<dbReference type="EMBL" id="JAXCLW010000001">
    <property type="protein sequence ID" value="MDY0881413.1"/>
    <property type="molecule type" value="Genomic_DNA"/>
</dbReference>
<sequence length="96" mass="10299">MIKHETAIAALQNEAERQRREIAAAASEYLILTAPVDRTVYRVRHFFDDHPILTALGMTAGTLVTAGTVVRLAGTASKVLQGGIALLGVVRMLRGS</sequence>
<proteinExistence type="predicted"/>
<feature type="coiled-coil region" evidence="1">
    <location>
        <begin position="1"/>
        <end position="28"/>
    </location>
</feature>
<reference evidence="2 3" key="1">
    <citation type="journal article" date="2016" name="Antonie Van Leeuwenhoek">
        <title>Dongia soli sp. nov., isolated from soil from Dokdo, Korea.</title>
        <authorList>
            <person name="Kim D.U."/>
            <person name="Lee H."/>
            <person name="Kim H."/>
            <person name="Kim S.G."/>
            <person name="Ka J.O."/>
        </authorList>
    </citation>
    <scope>NUCLEOTIDE SEQUENCE [LARGE SCALE GENOMIC DNA]</scope>
    <source>
        <strain evidence="2 3">D78</strain>
    </source>
</reference>
<evidence type="ECO:0000313" key="3">
    <source>
        <dbReference type="Proteomes" id="UP001279642"/>
    </source>
</evidence>
<keyword evidence="1" id="KW-0175">Coiled coil</keyword>
<dbReference type="Proteomes" id="UP001279642">
    <property type="component" value="Unassembled WGS sequence"/>
</dbReference>
<protein>
    <submittedName>
        <fullName evidence="2">Uncharacterized protein</fullName>
    </submittedName>
</protein>
<evidence type="ECO:0000256" key="1">
    <source>
        <dbReference type="SAM" id="Coils"/>
    </source>
</evidence>
<organism evidence="2 3">
    <name type="scientific">Dongia soli</name>
    <dbReference type="NCBI Taxonomy" id="600628"/>
    <lineage>
        <taxon>Bacteria</taxon>
        <taxon>Pseudomonadati</taxon>
        <taxon>Pseudomonadota</taxon>
        <taxon>Alphaproteobacteria</taxon>
        <taxon>Rhodospirillales</taxon>
        <taxon>Dongiaceae</taxon>
        <taxon>Dongia</taxon>
    </lineage>
</organism>
<name>A0ABU5E534_9PROT</name>
<accession>A0ABU5E534</accession>
<dbReference type="RefSeq" id="WP_320506478.1">
    <property type="nucleotide sequence ID" value="NZ_JAXCLW010000001.1"/>
</dbReference>
<keyword evidence="3" id="KW-1185">Reference proteome</keyword>
<evidence type="ECO:0000313" key="2">
    <source>
        <dbReference type="EMBL" id="MDY0881413.1"/>
    </source>
</evidence>
<gene>
    <name evidence="2" type="ORF">SMD27_01020</name>
</gene>
<comment type="caution">
    <text evidence="2">The sequence shown here is derived from an EMBL/GenBank/DDBJ whole genome shotgun (WGS) entry which is preliminary data.</text>
</comment>